<evidence type="ECO:0000313" key="4">
    <source>
        <dbReference type="Proteomes" id="UP000075515"/>
    </source>
</evidence>
<feature type="domain" description="Gp5/Type VI secretion system Vgr protein OB-fold" evidence="2">
    <location>
        <begin position="391"/>
        <end position="455"/>
    </location>
</feature>
<sequence length="808" mass="87947">MSDLITFSSSILQGPTRVVGFRGVEAISRPYRFEIFLSIPSEGEDDTDFAEMVGAKARLAIDRQDDTNPPYVFTGVLAGVDLVHEFGGRALLRAVLVPRLWGLTLSKHSRIFTKKTVPEVIKLVLEENGITGSDVELNLGSYETEEHICQYRESDFDFVSRWMEREGIFYYFEHTEDGEKLVLCDDKSYPAGPLGAPVRYHPQTGEDRSASASFRTFSCQHGALPSRVKLKDYDYVRPHFPLAGAAPVSQYGTGEISLYGERFFSADAGKRLAQLRAEEYLAREAVYQATGSRLHLRSGYTFELEDHPRARFNTKYLAVELRHHGNQSAGHSDFEELTGLTHEEVYFVEVAAIPASTQFRAESRTPWPRIYGYENGTVDGSAASEYAQIDDHGRYLVKFKFDEASPRDGSGSTYVRMMQPHGGGVEGFHFPLRRGTEVVLSFLGGDPDRPVISGVVPNVLTPSPVTSGNHTKNVVQTGGRNRLELEDQAGAQRITLSTPYSNTYMRMGSPNDGHELIGKTDGNILLDSGVNMDFLVGANWTSIVTSNITTTAASGNITTTATTGDITTTATAGDITTQAVAGTLTDKAKGDATFISEAGSVHVKSLAADVNVFAQGHYNIEAKGDKNETISGNHNTTRFGNYNLTTIGSVRAIVLGSATSITMGNGRDVKMGTFESHTHGSTKEYKHSDAESVTNGSTYDHKIGSFKTITEGASTDVKLTQAYEFTFGTKLSLSLSATAEVVAGFKSSMNLAGTLDLKLGPTATIKNGPELVIQNAIFKADTVTIENENFKLKNVAAEIKKSGIFIVT</sequence>
<dbReference type="InterPro" id="IPR006531">
    <property type="entry name" value="Gp5/Vgr_OB"/>
</dbReference>
<gene>
    <name evidence="3" type="ORF">BE18_30140</name>
</gene>
<evidence type="ECO:0000313" key="3">
    <source>
        <dbReference type="EMBL" id="KYF86042.1"/>
    </source>
</evidence>
<dbReference type="InterPro" id="IPR006533">
    <property type="entry name" value="T6SS_Vgr_RhsGE"/>
</dbReference>
<reference evidence="3 4" key="1">
    <citation type="submission" date="2014-02" db="EMBL/GenBank/DDBJ databases">
        <title>The small core and large imbalanced accessory genome model reveals a collaborative survival strategy of Sorangium cellulosum strains in nature.</title>
        <authorList>
            <person name="Han K."/>
            <person name="Peng R."/>
            <person name="Blom J."/>
            <person name="Li Y.-Z."/>
        </authorList>
    </citation>
    <scope>NUCLEOTIDE SEQUENCE [LARGE SCALE GENOMIC DNA]</scope>
    <source>
        <strain evidence="3 4">So0149</strain>
    </source>
</reference>
<name>A0A150S0P5_SORCE</name>
<dbReference type="SUPFAM" id="SSF69255">
    <property type="entry name" value="gp5 N-terminal domain-like"/>
    <property type="match status" value="1"/>
</dbReference>
<dbReference type="Pfam" id="PF05954">
    <property type="entry name" value="Phage_GPD"/>
    <property type="match status" value="1"/>
</dbReference>
<dbReference type="NCBIfam" id="TIGR03361">
    <property type="entry name" value="VI_Rhs_Vgr"/>
    <property type="match status" value="1"/>
</dbReference>
<proteinExistence type="inferred from homology"/>
<dbReference type="Gene3D" id="3.55.50.10">
    <property type="entry name" value="Baseplate protein-like domains"/>
    <property type="match status" value="1"/>
</dbReference>
<comment type="similarity">
    <text evidence="1">Belongs to the VgrG protein family.</text>
</comment>
<comment type="caution">
    <text evidence="3">The sequence shown here is derived from an EMBL/GenBank/DDBJ whole genome shotgun (WGS) entry which is preliminary data.</text>
</comment>
<dbReference type="Gene3D" id="2.30.110.50">
    <property type="match status" value="1"/>
</dbReference>
<dbReference type="InterPro" id="IPR037026">
    <property type="entry name" value="Vgr_OB-fold_dom_sf"/>
</dbReference>
<dbReference type="Gene3D" id="2.40.50.230">
    <property type="entry name" value="Gp5 N-terminal domain"/>
    <property type="match status" value="1"/>
</dbReference>
<evidence type="ECO:0000259" key="2">
    <source>
        <dbReference type="Pfam" id="PF04717"/>
    </source>
</evidence>
<dbReference type="InterPro" id="IPR017847">
    <property type="entry name" value="T6SS_RhsGE_Vgr_subset"/>
</dbReference>
<dbReference type="EMBL" id="JEMC01002607">
    <property type="protein sequence ID" value="KYF86042.1"/>
    <property type="molecule type" value="Genomic_DNA"/>
</dbReference>
<dbReference type="Gene3D" id="4.10.220.110">
    <property type="match status" value="1"/>
</dbReference>
<dbReference type="SUPFAM" id="SSF69279">
    <property type="entry name" value="Phage tail proteins"/>
    <property type="match status" value="2"/>
</dbReference>
<dbReference type="NCBIfam" id="TIGR01646">
    <property type="entry name" value="vgr_GE"/>
    <property type="match status" value="1"/>
</dbReference>
<dbReference type="Proteomes" id="UP000075515">
    <property type="component" value="Unassembled WGS sequence"/>
</dbReference>
<accession>A0A150S0P5</accession>
<protein>
    <recommendedName>
        <fullName evidence="2">Gp5/Type VI secretion system Vgr protein OB-fold domain-containing protein</fullName>
    </recommendedName>
</protein>
<dbReference type="SUPFAM" id="SSF69349">
    <property type="entry name" value="Phage fibre proteins"/>
    <property type="match status" value="1"/>
</dbReference>
<dbReference type="Pfam" id="PF04717">
    <property type="entry name" value="Phage_base_V"/>
    <property type="match status" value="1"/>
</dbReference>
<evidence type="ECO:0000256" key="1">
    <source>
        <dbReference type="ARBA" id="ARBA00005558"/>
    </source>
</evidence>
<dbReference type="AlphaFoldDB" id="A0A150S0P5"/>
<organism evidence="3 4">
    <name type="scientific">Sorangium cellulosum</name>
    <name type="common">Polyangium cellulosum</name>
    <dbReference type="NCBI Taxonomy" id="56"/>
    <lineage>
        <taxon>Bacteria</taxon>
        <taxon>Pseudomonadati</taxon>
        <taxon>Myxococcota</taxon>
        <taxon>Polyangia</taxon>
        <taxon>Polyangiales</taxon>
        <taxon>Polyangiaceae</taxon>
        <taxon>Sorangium</taxon>
    </lineage>
</organism>